<dbReference type="InterPro" id="IPR011763">
    <property type="entry name" value="COA_CT_C"/>
</dbReference>
<evidence type="ECO:0000256" key="3">
    <source>
        <dbReference type="ARBA" id="ARBA00013050"/>
    </source>
</evidence>
<dbReference type="PANTHER" id="PTHR43842">
    <property type="entry name" value="PROPIONYL-COA CARBOXYLASE BETA CHAIN"/>
    <property type="match status" value="1"/>
</dbReference>
<evidence type="ECO:0000313" key="11">
    <source>
        <dbReference type="EMBL" id="CAH2209289.1"/>
    </source>
</evidence>
<dbReference type="AlphaFoldDB" id="A0A8S4QGF9"/>
<dbReference type="OrthoDB" id="9976505at2759"/>
<keyword evidence="12" id="KW-1185">Reference proteome</keyword>
<evidence type="ECO:0000259" key="9">
    <source>
        <dbReference type="PROSITE" id="PS50980"/>
    </source>
</evidence>
<protein>
    <recommendedName>
        <fullName evidence="5">Propionyl-CoA carboxylase beta chain, mitochondrial</fullName>
        <ecNumber evidence="3">6.4.1.3</ecNumber>
    </recommendedName>
    <alternativeName>
        <fullName evidence="6">Propanoyl-CoA:carbon dioxide ligase subunit beta</fullName>
    </alternativeName>
</protein>
<comment type="subunit">
    <text evidence="4">The holoenzyme is a dodecamer composed of 6 PCCA/alpha subunits and 6 PCCB/beta subunits.</text>
</comment>
<accession>A0A8S4QGF9</accession>
<comment type="pathway">
    <text evidence="1">Metabolic intermediate metabolism; propanoyl-CoA degradation; succinyl-CoA from propanoyl-CoA: step 1/3.</text>
</comment>
<dbReference type="InterPro" id="IPR029045">
    <property type="entry name" value="ClpP/crotonase-like_dom_sf"/>
</dbReference>
<feature type="domain" description="CoA carboxyltransferase N-terminal" evidence="9">
    <location>
        <begin position="256"/>
        <end position="512"/>
    </location>
</feature>
<name>A0A8S4QGF9_9NEOP</name>
<feature type="domain" description="CoA carboxyltransferase C-terminal" evidence="10">
    <location>
        <begin position="516"/>
        <end position="754"/>
    </location>
</feature>
<dbReference type="GO" id="GO:0005739">
    <property type="term" value="C:mitochondrion"/>
    <property type="evidence" value="ECO:0007669"/>
    <property type="project" value="TreeGrafter"/>
</dbReference>
<evidence type="ECO:0000256" key="4">
    <source>
        <dbReference type="ARBA" id="ARBA00038567"/>
    </source>
</evidence>
<dbReference type="EMBL" id="CAKXAJ010005785">
    <property type="protein sequence ID" value="CAH2209289.1"/>
    <property type="molecule type" value="Genomic_DNA"/>
</dbReference>
<dbReference type="PANTHER" id="PTHR43842:SF4">
    <property type="match status" value="1"/>
</dbReference>
<comment type="catalytic activity">
    <reaction evidence="8">
        <text>propanoyl-CoA + hydrogencarbonate + ATP = (S)-methylmalonyl-CoA + ADP + phosphate + H(+)</text>
        <dbReference type="Rhea" id="RHEA:23720"/>
        <dbReference type="ChEBI" id="CHEBI:15378"/>
        <dbReference type="ChEBI" id="CHEBI:17544"/>
        <dbReference type="ChEBI" id="CHEBI:30616"/>
        <dbReference type="ChEBI" id="CHEBI:43474"/>
        <dbReference type="ChEBI" id="CHEBI:57327"/>
        <dbReference type="ChEBI" id="CHEBI:57392"/>
        <dbReference type="ChEBI" id="CHEBI:456216"/>
        <dbReference type="EC" id="6.4.1.3"/>
    </reaction>
    <physiologicalReaction direction="left-to-right" evidence="8">
        <dbReference type="Rhea" id="RHEA:23721"/>
    </physiologicalReaction>
</comment>
<dbReference type="Gene3D" id="3.90.226.10">
    <property type="entry name" value="2-enoyl-CoA Hydratase, Chain A, domain 1"/>
    <property type="match status" value="2"/>
</dbReference>
<reference evidence="11" key="1">
    <citation type="submission" date="2022-03" db="EMBL/GenBank/DDBJ databases">
        <authorList>
            <person name="Lindestad O."/>
        </authorList>
    </citation>
    <scope>NUCLEOTIDE SEQUENCE</scope>
</reference>
<comment type="caution">
    <text evidence="11">The sequence shown here is derived from an EMBL/GenBank/DDBJ whole genome shotgun (WGS) entry which is preliminary data.</text>
</comment>
<evidence type="ECO:0000256" key="2">
    <source>
        <dbReference type="ARBA" id="ARBA00006102"/>
    </source>
</evidence>
<dbReference type="InterPro" id="IPR011762">
    <property type="entry name" value="COA_CT_N"/>
</dbReference>
<dbReference type="PROSITE" id="PS50980">
    <property type="entry name" value="COA_CT_NTER"/>
    <property type="match status" value="1"/>
</dbReference>
<dbReference type="EC" id="6.4.1.3" evidence="3"/>
<dbReference type="InterPro" id="IPR034733">
    <property type="entry name" value="AcCoA_carboxyl_beta"/>
</dbReference>
<dbReference type="Proteomes" id="UP000838756">
    <property type="component" value="Unassembled WGS sequence"/>
</dbReference>
<evidence type="ECO:0000256" key="8">
    <source>
        <dbReference type="ARBA" id="ARBA00049495"/>
    </source>
</evidence>
<dbReference type="PROSITE" id="PS50989">
    <property type="entry name" value="COA_CT_CTER"/>
    <property type="match status" value="1"/>
</dbReference>
<dbReference type="InterPro" id="IPR051047">
    <property type="entry name" value="AccD/PCCB"/>
</dbReference>
<evidence type="ECO:0000256" key="5">
    <source>
        <dbReference type="ARBA" id="ARBA00041138"/>
    </source>
</evidence>
<proteinExistence type="inferred from homology"/>
<sequence length="761" mass="84761">MNCGQVAQLTPQIYKLGTPYNKRTRIYNYITLAKALENLNDPSRSHENKELFLSDNDEETKKFLSVIRKGIAEYTGNDSIDVRLRGKEDKSFTAWVSLKEGRGELKFDNSFPGKALKDSNPKIGAFTLVSPEDKRLVRVSQSDDGVRLYQTLNESCIIKFNWKVGDRDCSIALNISGNGNVFCTDLSDNISPEDFEENKAVKIKIGYYENKKMDKYNDMTLAKLVSLASNLQGIEREVITINPSTGVTSASAQNVNSEILETLKIKTLEAEKGGGPDRVNKQHEKGKLTARERLSILLDENSFQEYDKFVKHHATDFGMQNADFLGDGVVIGHGTIHGRKVFVYSQDFTVFGGSLGASHAKKICKIMDMAINARIPIIGLNDSGGARIQEGVNSLAGYGEIFQRNVNASGVIPQISLIMGPCAGGAVYSPALTDFIFMVKNSSYMFITGPDVVKKVTYEDVSHEDLGGAKIHTSKTGVADFAFNNDVEMLLRIREFLTFLPVNNQESTKSVPICNLIDDVDESLNTLVPSNPNTPYDMYELIEKVCDERKFFALKPDFARNIIIGFGRIGGNTIGVVANQPMHLAGCLDIDSSRKAARFVRFCDAFNIPIITLIDVPGFLPGTNQEYNNIIQHGAKLLYAYAEATVPKISLITRKAYGGAYIVMNSKHLKGDINYAWPTAEIAVMGPESAVEIIFRHEKDQQTLIKEYKEKFANPFFAASHGYIDDIIVPSKTRHHFHKALELLKNKKVERIWKKHDNLPL</sequence>
<dbReference type="GO" id="GO:0004658">
    <property type="term" value="F:propionyl-CoA carboxylase activity"/>
    <property type="evidence" value="ECO:0007669"/>
    <property type="project" value="UniProtKB-EC"/>
</dbReference>
<dbReference type="SUPFAM" id="SSF52096">
    <property type="entry name" value="ClpP/crotonase"/>
    <property type="match status" value="2"/>
</dbReference>
<comment type="similarity">
    <text evidence="2">Belongs to the AccD/PCCB family.</text>
</comment>
<comment type="catalytic activity">
    <reaction evidence="7">
        <text>butanoyl-CoA + hydrogencarbonate + ATP = (2S)-ethylmalonyl-CoA + ADP + phosphate + H(+)</text>
        <dbReference type="Rhea" id="RHEA:59520"/>
        <dbReference type="ChEBI" id="CHEBI:15378"/>
        <dbReference type="ChEBI" id="CHEBI:17544"/>
        <dbReference type="ChEBI" id="CHEBI:30616"/>
        <dbReference type="ChEBI" id="CHEBI:43474"/>
        <dbReference type="ChEBI" id="CHEBI:57371"/>
        <dbReference type="ChEBI" id="CHEBI:60909"/>
        <dbReference type="ChEBI" id="CHEBI:456216"/>
    </reaction>
    <physiologicalReaction direction="left-to-right" evidence="7">
        <dbReference type="Rhea" id="RHEA:59521"/>
    </physiologicalReaction>
</comment>
<dbReference type="FunFam" id="3.90.226.10:FF:000016">
    <property type="entry name" value="Propionyl-CoA carboxylase, beta subunit"/>
    <property type="match status" value="1"/>
</dbReference>
<evidence type="ECO:0000256" key="7">
    <source>
        <dbReference type="ARBA" id="ARBA00048208"/>
    </source>
</evidence>
<dbReference type="Pfam" id="PF01039">
    <property type="entry name" value="Carboxyl_trans"/>
    <property type="match status" value="1"/>
</dbReference>
<organism evidence="11 12">
    <name type="scientific">Pararge aegeria aegeria</name>
    <dbReference type="NCBI Taxonomy" id="348720"/>
    <lineage>
        <taxon>Eukaryota</taxon>
        <taxon>Metazoa</taxon>
        <taxon>Ecdysozoa</taxon>
        <taxon>Arthropoda</taxon>
        <taxon>Hexapoda</taxon>
        <taxon>Insecta</taxon>
        <taxon>Pterygota</taxon>
        <taxon>Neoptera</taxon>
        <taxon>Endopterygota</taxon>
        <taxon>Lepidoptera</taxon>
        <taxon>Glossata</taxon>
        <taxon>Ditrysia</taxon>
        <taxon>Papilionoidea</taxon>
        <taxon>Nymphalidae</taxon>
        <taxon>Satyrinae</taxon>
        <taxon>Satyrini</taxon>
        <taxon>Parargina</taxon>
        <taxon>Pararge</taxon>
    </lineage>
</organism>
<dbReference type="GO" id="GO:0009062">
    <property type="term" value="P:fatty acid catabolic process"/>
    <property type="evidence" value="ECO:0007669"/>
    <property type="project" value="UniProtKB-ARBA"/>
</dbReference>
<gene>
    <name evidence="11" type="primary">jg24784</name>
    <name evidence="11" type="ORF">PAEG_LOCUS1688</name>
</gene>
<dbReference type="FunFam" id="3.90.226.10:FF:000017">
    <property type="entry name" value="Propionyl-CoA carboxylase subunit beta 5"/>
    <property type="match status" value="1"/>
</dbReference>
<evidence type="ECO:0000313" key="12">
    <source>
        <dbReference type="Proteomes" id="UP000838756"/>
    </source>
</evidence>
<evidence type="ECO:0000256" key="6">
    <source>
        <dbReference type="ARBA" id="ARBA00042797"/>
    </source>
</evidence>
<evidence type="ECO:0000256" key="1">
    <source>
        <dbReference type="ARBA" id="ARBA00005060"/>
    </source>
</evidence>
<evidence type="ECO:0000259" key="10">
    <source>
        <dbReference type="PROSITE" id="PS50989"/>
    </source>
</evidence>